<dbReference type="GO" id="GO:0006635">
    <property type="term" value="P:fatty acid beta-oxidation"/>
    <property type="evidence" value="ECO:0007669"/>
    <property type="project" value="TreeGrafter"/>
</dbReference>
<organism evidence="8 9">
    <name type="scientific">Actinopolymorpha pittospori</name>
    <dbReference type="NCBI Taxonomy" id="648752"/>
    <lineage>
        <taxon>Bacteria</taxon>
        <taxon>Bacillati</taxon>
        <taxon>Actinomycetota</taxon>
        <taxon>Actinomycetes</taxon>
        <taxon>Propionibacteriales</taxon>
        <taxon>Actinopolymorphaceae</taxon>
        <taxon>Actinopolymorpha</taxon>
    </lineage>
</organism>
<dbReference type="PANTHER" id="PTHR11941:SF169">
    <property type="entry name" value="(7AS)-7A-METHYL-1,5-DIOXO-2,3,5,6,7,7A-HEXAHYDRO-1H-INDENE-CARBOXYL-COA HYDROLASE"/>
    <property type="match status" value="1"/>
</dbReference>
<dbReference type="Pfam" id="PF00378">
    <property type="entry name" value="ECH_1"/>
    <property type="match status" value="1"/>
</dbReference>
<dbReference type="InterPro" id="IPR001753">
    <property type="entry name" value="Enoyl-CoA_hydra/iso"/>
</dbReference>
<protein>
    <recommendedName>
        <fullName evidence="2">enoyl-CoA hydratase</fullName>
        <ecNumber evidence="2">4.2.1.17</ecNumber>
    </recommendedName>
</protein>
<evidence type="ECO:0000256" key="5">
    <source>
        <dbReference type="ARBA" id="ARBA00023709"/>
    </source>
</evidence>
<evidence type="ECO:0000256" key="6">
    <source>
        <dbReference type="ARBA" id="ARBA00023717"/>
    </source>
</evidence>
<sequence length="271" mass="28752">MTDATDPAALPHRRVHDHLVETRQGAVATLRVDREAALGALSTGMVTALGDYFRSIRGSDVRALVITGTGRGFIAGADVAEYRDASKADFDAYQRLSRSVFTELEHLPQPTVAAVNGYAFGGGFELALCCDLIVASTKARFGLPEVKLGLVPGGGGTQRLARAIGTRATKDLIFRGRSMRPEEAERRGLLVQVVEPGDLQSCAGELAAELAANAPLAVREAKRLIDEGVQQALDAALTAEQAALSRLFGSTDGREGIAAFMDKRDPRFTGS</sequence>
<dbReference type="GO" id="GO:0004300">
    <property type="term" value="F:enoyl-CoA hydratase activity"/>
    <property type="evidence" value="ECO:0007669"/>
    <property type="project" value="UniProtKB-EC"/>
</dbReference>
<gene>
    <name evidence="8" type="ORF">HEB94_005718</name>
</gene>
<dbReference type="FunFam" id="3.90.226.10:FF:000009">
    <property type="entry name" value="Carnitinyl-CoA dehydratase"/>
    <property type="match status" value="1"/>
</dbReference>
<accession>A0A927MXR9</accession>
<dbReference type="EC" id="4.2.1.17" evidence="2"/>
<dbReference type="PANTHER" id="PTHR11941">
    <property type="entry name" value="ENOYL-COA HYDRATASE-RELATED"/>
    <property type="match status" value="1"/>
</dbReference>
<dbReference type="InterPro" id="IPR018376">
    <property type="entry name" value="Enoyl-CoA_hyd/isom_CS"/>
</dbReference>
<evidence type="ECO:0000313" key="8">
    <source>
        <dbReference type="EMBL" id="MBE1608870.1"/>
    </source>
</evidence>
<evidence type="ECO:0000313" key="9">
    <source>
        <dbReference type="Proteomes" id="UP000638648"/>
    </source>
</evidence>
<evidence type="ECO:0000256" key="2">
    <source>
        <dbReference type="ARBA" id="ARBA00012076"/>
    </source>
</evidence>
<dbReference type="Gene3D" id="1.10.12.10">
    <property type="entry name" value="Lyase 2-enoyl-coa Hydratase, Chain A, domain 2"/>
    <property type="match status" value="1"/>
</dbReference>
<name>A0A927MXR9_9ACTN</name>
<evidence type="ECO:0000256" key="4">
    <source>
        <dbReference type="ARBA" id="ARBA00023239"/>
    </source>
</evidence>
<keyword evidence="4" id="KW-0456">Lyase</keyword>
<comment type="similarity">
    <text evidence="1 7">Belongs to the enoyl-CoA hydratase/isomerase family.</text>
</comment>
<evidence type="ECO:0000256" key="1">
    <source>
        <dbReference type="ARBA" id="ARBA00005254"/>
    </source>
</evidence>
<dbReference type="EMBL" id="JADBEM010000001">
    <property type="protein sequence ID" value="MBE1608870.1"/>
    <property type="molecule type" value="Genomic_DNA"/>
</dbReference>
<dbReference type="SUPFAM" id="SSF52096">
    <property type="entry name" value="ClpP/crotonase"/>
    <property type="match status" value="1"/>
</dbReference>
<dbReference type="CDD" id="cd06558">
    <property type="entry name" value="crotonase-like"/>
    <property type="match status" value="1"/>
</dbReference>
<dbReference type="Proteomes" id="UP000638648">
    <property type="component" value="Unassembled WGS sequence"/>
</dbReference>
<dbReference type="InterPro" id="IPR014748">
    <property type="entry name" value="Enoyl-CoA_hydra_C"/>
</dbReference>
<dbReference type="Gene3D" id="3.90.226.10">
    <property type="entry name" value="2-enoyl-CoA Hydratase, Chain A, domain 1"/>
    <property type="match status" value="1"/>
</dbReference>
<evidence type="ECO:0000256" key="7">
    <source>
        <dbReference type="RuleBase" id="RU003707"/>
    </source>
</evidence>
<comment type="caution">
    <text evidence="8">The sequence shown here is derived from an EMBL/GenBank/DDBJ whole genome shotgun (WGS) entry which is preliminary data.</text>
</comment>
<comment type="catalytic activity">
    <reaction evidence="6">
        <text>a 4-saturated-(3S)-3-hydroxyacyl-CoA = a (3E)-enoyl-CoA + H2O</text>
        <dbReference type="Rhea" id="RHEA:20724"/>
        <dbReference type="ChEBI" id="CHEBI:15377"/>
        <dbReference type="ChEBI" id="CHEBI:58521"/>
        <dbReference type="ChEBI" id="CHEBI:137480"/>
        <dbReference type="EC" id="4.2.1.17"/>
    </reaction>
</comment>
<keyword evidence="3" id="KW-0443">Lipid metabolism</keyword>
<dbReference type="InterPro" id="IPR029045">
    <property type="entry name" value="ClpP/crotonase-like_dom_sf"/>
</dbReference>
<proteinExistence type="inferred from homology"/>
<dbReference type="FunFam" id="1.10.12.10:FF:000001">
    <property type="entry name" value="Probable enoyl-CoA hydratase, mitochondrial"/>
    <property type="match status" value="1"/>
</dbReference>
<dbReference type="AlphaFoldDB" id="A0A927MXR9"/>
<evidence type="ECO:0000256" key="3">
    <source>
        <dbReference type="ARBA" id="ARBA00023098"/>
    </source>
</evidence>
<keyword evidence="9" id="KW-1185">Reference proteome</keyword>
<reference evidence="8" key="1">
    <citation type="submission" date="2020-10" db="EMBL/GenBank/DDBJ databases">
        <title>Sequencing the genomes of 1000 actinobacteria strains.</title>
        <authorList>
            <person name="Klenk H.-P."/>
        </authorList>
    </citation>
    <scope>NUCLEOTIDE SEQUENCE</scope>
    <source>
        <strain evidence="8">DSM 45354</strain>
    </source>
</reference>
<dbReference type="RefSeq" id="WP_192752567.1">
    <property type="nucleotide sequence ID" value="NZ_BAABJL010000119.1"/>
</dbReference>
<dbReference type="PROSITE" id="PS00166">
    <property type="entry name" value="ENOYL_COA_HYDRATASE"/>
    <property type="match status" value="1"/>
</dbReference>
<comment type="catalytic activity">
    <reaction evidence="5">
        <text>a (3S)-3-hydroxyacyl-CoA = a (2E)-enoyl-CoA + H2O</text>
        <dbReference type="Rhea" id="RHEA:16105"/>
        <dbReference type="ChEBI" id="CHEBI:15377"/>
        <dbReference type="ChEBI" id="CHEBI:57318"/>
        <dbReference type="ChEBI" id="CHEBI:58856"/>
        <dbReference type="EC" id="4.2.1.17"/>
    </reaction>
</comment>